<dbReference type="EMBL" id="JBHTGQ010000039">
    <property type="protein sequence ID" value="MFC7751204.1"/>
    <property type="molecule type" value="Genomic_DNA"/>
</dbReference>
<evidence type="ECO:0000256" key="1">
    <source>
        <dbReference type="ARBA" id="ARBA00022490"/>
    </source>
</evidence>
<sequence length="80" mass="8831">MLVLSRKKGEAILIGDDIELTVLEVEGETIKLGIKAPRDVRIFRKEIYSAIGQANREAVAGPVDAGMLKNLLRNLNKDKD</sequence>
<organism evidence="5 6">
    <name type="scientific">Paenibacillus thermoaerophilus</name>
    <dbReference type="NCBI Taxonomy" id="1215385"/>
    <lineage>
        <taxon>Bacteria</taxon>
        <taxon>Bacillati</taxon>
        <taxon>Bacillota</taxon>
        <taxon>Bacilli</taxon>
        <taxon>Bacillales</taxon>
        <taxon>Paenibacillaceae</taxon>
        <taxon>Paenibacillus</taxon>
    </lineage>
</organism>
<dbReference type="Proteomes" id="UP001596528">
    <property type="component" value="Unassembled WGS sequence"/>
</dbReference>
<dbReference type="PANTHER" id="PTHR34984:SF1">
    <property type="entry name" value="CARBON STORAGE REGULATOR"/>
    <property type="match status" value="1"/>
</dbReference>
<reference evidence="6" key="1">
    <citation type="journal article" date="2019" name="Int. J. Syst. Evol. Microbiol.">
        <title>The Global Catalogue of Microorganisms (GCM) 10K type strain sequencing project: providing services to taxonomists for standard genome sequencing and annotation.</title>
        <authorList>
            <consortium name="The Broad Institute Genomics Platform"/>
            <consortium name="The Broad Institute Genome Sequencing Center for Infectious Disease"/>
            <person name="Wu L."/>
            <person name="Ma J."/>
        </authorList>
    </citation>
    <scope>NUCLEOTIDE SEQUENCE [LARGE SCALE GENOMIC DNA]</scope>
    <source>
        <strain evidence="6">JCM 18657</strain>
    </source>
</reference>
<dbReference type="InterPro" id="IPR003751">
    <property type="entry name" value="CsrA"/>
</dbReference>
<comment type="similarity">
    <text evidence="4">Belongs to the CsrA/RsmA family.</text>
</comment>
<comment type="caution">
    <text evidence="5">The sequence shown here is derived from an EMBL/GenBank/DDBJ whole genome shotgun (WGS) entry which is preliminary data.</text>
</comment>
<accession>A0ABW2V4X8</accession>
<keyword evidence="2 4" id="KW-0810">Translation regulation</keyword>
<gene>
    <name evidence="4 5" type="primary">csrA</name>
    <name evidence="5" type="ORF">ACFQWB_14890</name>
</gene>
<dbReference type="NCBIfam" id="NF002469">
    <property type="entry name" value="PRK01712.1"/>
    <property type="match status" value="1"/>
</dbReference>
<dbReference type="PANTHER" id="PTHR34984">
    <property type="entry name" value="CARBON STORAGE REGULATOR"/>
    <property type="match status" value="1"/>
</dbReference>
<dbReference type="SUPFAM" id="SSF117130">
    <property type="entry name" value="CsrA-like"/>
    <property type="match status" value="1"/>
</dbReference>
<evidence type="ECO:0000313" key="5">
    <source>
        <dbReference type="EMBL" id="MFC7751204.1"/>
    </source>
</evidence>
<name>A0ABW2V4X8_9BACL</name>
<dbReference type="Gene3D" id="2.60.40.4380">
    <property type="entry name" value="Translational regulator CsrA"/>
    <property type="match status" value="1"/>
</dbReference>
<dbReference type="HAMAP" id="MF_00167">
    <property type="entry name" value="CsrA"/>
    <property type="match status" value="1"/>
</dbReference>
<keyword evidence="4" id="KW-0678">Repressor</keyword>
<keyword evidence="3 4" id="KW-0694">RNA-binding</keyword>
<comment type="subunit">
    <text evidence="4">Homodimer; the beta-strands of each monomer intercalate to form a hydrophobic core, while the alpha-helices form wings that extend away from the core.</text>
</comment>
<evidence type="ECO:0000256" key="3">
    <source>
        <dbReference type="ARBA" id="ARBA00022884"/>
    </source>
</evidence>
<evidence type="ECO:0000256" key="2">
    <source>
        <dbReference type="ARBA" id="ARBA00022845"/>
    </source>
</evidence>
<keyword evidence="4" id="KW-1005">Bacterial flagellum biogenesis</keyword>
<dbReference type="InterPro" id="IPR036107">
    <property type="entry name" value="CsrA_sf"/>
</dbReference>
<dbReference type="NCBIfam" id="TIGR00202">
    <property type="entry name" value="csrA"/>
    <property type="match status" value="1"/>
</dbReference>
<comment type="subcellular location">
    <subcellularLocation>
        <location evidence="4">Cytoplasm</location>
    </subcellularLocation>
</comment>
<keyword evidence="6" id="KW-1185">Reference proteome</keyword>
<keyword evidence="1 4" id="KW-0963">Cytoplasm</keyword>
<dbReference type="RefSeq" id="WP_138789926.1">
    <property type="nucleotide sequence ID" value="NZ_JBHTGQ010000039.1"/>
</dbReference>
<protein>
    <recommendedName>
        <fullName evidence="4">Translational regulator CsrA</fullName>
    </recommendedName>
</protein>
<evidence type="ECO:0000313" key="6">
    <source>
        <dbReference type="Proteomes" id="UP001596528"/>
    </source>
</evidence>
<evidence type="ECO:0000256" key="4">
    <source>
        <dbReference type="HAMAP-Rule" id="MF_00167"/>
    </source>
</evidence>
<dbReference type="Pfam" id="PF02599">
    <property type="entry name" value="CsrA"/>
    <property type="match status" value="1"/>
</dbReference>
<comment type="function">
    <text evidence="4">A translational regulator that binds mRNA to regulate translation initiation and/or mRNA stability. Usually binds in the 5'-UTR at or near the Shine-Dalgarno sequence preventing ribosome-binding, thus repressing translation. Its main target seems to be the major flagellin gene, while its function is anatagonized by FliW.</text>
</comment>
<proteinExistence type="inferred from homology"/>